<reference evidence="11 12" key="1">
    <citation type="submission" date="2016-09" db="EMBL/GenBank/DDBJ databases">
        <title>Genomic analysis reveals versatility of anaerobic energy metabolism of Geosporobacter ferrireducens IRF9 of phylum Firmicutes.</title>
        <authorList>
            <person name="Kim S.-J."/>
        </authorList>
    </citation>
    <scope>NUCLEOTIDE SEQUENCE [LARGE SCALE GENOMIC DNA]</scope>
    <source>
        <strain evidence="11 12">IRF9</strain>
    </source>
</reference>
<dbReference type="Gene3D" id="3.30.70.260">
    <property type="match status" value="1"/>
</dbReference>
<dbReference type="InterPro" id="IPR019455">
    <property type="entry name" value="Acetolactate_synth_ssu_C"/>
</dbReference>
<evidence type="ECO:0000256" key="4">
    <source>
        <dbReference type="ARBA" id="ARBA00011744"/>
    </source>
</evidence>
<feature type="region of interest" description="Disordered" evidence="9">
    <location>
        <begin position="153"/>
        <end position="175"/>
    </location>
</feature>
<evidence type="ECO:0000256" key="1">
    <source>
        <dbReference type="ARBA" id="ARBA00004974"/>
    </source>
</evidence>
<dbReference type="EMBL" id="CP017269">
    <property type="protein sequence ID" value="AOT70879.1"/>
    <property type="molecule type" value="Genomic_DNA"/>
</dbReference>
<dbReference type="Proteomes" id="UP000095743">
    <property type="component" value="Chromosome"/>
</dbReference>
<evidence type="ECO:0000256" key="3">
    <source>
        <dbReference type="ARBA" id="ARBA00006341"/>
    </source>
</evidence>
<name>A0A1D8GIY5_9FIRM</name>
<dbReference type="EC" id="2.2.1.6" evidence="8"/>
<dbReference type="GO" id="GO:0009099">
    <property type="term" value="P:L-valine biosynthetic process"/>
    <property type="evidence" value="ECO:0007669"/>
    <property type="project" value="UniProtKB-UniRule"/>
</dbReference>
<evidence type="ECO:0000259" key="10">
    <source>
        <dbReference type="PROSITE" id="PS51671"/>
    </source>
</evidence>
<dbReference type="NCBIfam" id="TIGR00119">
    <property type="entry name" value="acolac_sm"/>
    <property type="match status" value="1"/>
</dbReference>
<evidence type="ECO:0000256" key="2">
    <source>
        <dbReference type="ARBA" id="ARBA00005025"/>
    </source>
</evidence>
<dbReference type="UniPathway" id="UPA00049">
    <property type="reaction ID" value="UER00059"/>
</dbReference>
<dbReference type="FunFam" id="3.30.70.1150:FF:000001">
    <property type="entry name" value="Acetolactate synthase small subunit"/>
    <property type="match status" value="1"/>
</dbReference>
<comment type="similarity">
    <text evidence="3 8">Belongs to the acetolactate synthase small subunit family.</text>
</comment>
<keyword evidence="5 8" id="KW-0028">Amino-acid biosynthesis</keyword>
<protein>
    <recommendedName>
        <fullName evidence="8">Acetolactate synthase small subunit</fullName>
        <shortName evidence="8">AHAS</shortName>
        <shortName evidence="8">ALS</shortName>
        <ecNumber evidence="8">2.2.1.6</ecNumber>
    </recommendedName>
    <alternativeName>
        <fullName evidence="8">Acetohydroxy-acid synthase small subunit</fullName>
    </alternativeName>
</protein>
<dbReference type="InterPro" id="IPR002912">
    <property type="entry name" value="ACT_dom"/>
</dbReference>
<dbReference type="PANTHER" id="PTHR30239">
    <property type="entry name" value="ACETOLACTATE SYNTHASE SMALL SUBUNIT"/>
    <property type="match status" value="1"/>
</dbReference>
<dbReference type="InterPro" id="IPR027271">
    <property type="entry name" value="Acetolactate_synth/TF_NikR_C"/>
</dbReference>
<dbReference type="GO" id="GO:0005829">
    <property type="term" value="C:cytosol"/>
    <property type="evidence" value="ECO:0007669"/>
    <property type="project" value="TreeGrafter"/>
</dbReference>
<dbReference type="FunFam" id="3.30.70.260:FF:000001">
    <property type="entry name" value="Acetolactate synthase, small subunit"/>
    <property type="match status" value="1"/>
</dbReference>
<dbReference type="PROSITE" id="PS51671">
    <property type="entry name" value="ACT"/>
    <property type="match status" value="1"/>
</dbReference>
<keyword evidence="6 8" id="KW-0100">Branched-chain amino acid biosynthesis</keyword>
<feature type="domain" description="ACT" evidence="10">
    <location>
        <begin position="4"/>
        <end position="78"/>
    </location>
</feature>
<comment type="function">
    <text evidence="8">Catalyzes the conversion of 2 pyruvate molecules into acetolactate in the first common step of the biosynthetic pathway of the branched-amino acids such as leucine, isoleucine, and valine.</text>
</comment>
<dbReference type="AlphaFoldDB" id="A0A1D8GIY5"/>
<dbReference type="Gene3D" id="3.30.70.1150">
    <property type="entry name" value="ACT-like. Chain A, domain 2"/>
    <property type="match status" value="1"/>
</dbReference>
<evidence type="ECO:0000256" key="8">
    <source>
        <dbReference type="RuleBase" id="RU368092"/>
    </source>
</evidence>
<dbReference type="STRING" id="1424294.Gferi_15725"/>
<comment type="subunit">
    <text evidence="4 8">Dimer of large and small chains.</text>
</comment>
<evidence type="ECO:0000256" key="5">
    <source>
        <dbReference type="ARBA" id="ARBA00022605"/>
    </source>
</evidence>
<gene>
    <name evidence="11" type="ORF">Gferi_15725</name>
</gene>
<dbReference type="InterPro" id="IPR039557">
    <property type="entry name" value="AHAS_ACT"/>
</dbReference>
<keyword evidence="12" id="KW-1185">Reference proteome</keyword>
<dbReference type="GO" id="GO:0009097">
    <property type="term" value="P:isoleucine biosynthetic process"/>
    <property type="evidence" value="ECO:0007669"/>
    <property type="project" value="UniProtKB-UniRule"/>
</dbReference>
<dbReference type="Pfam" id="PF10369">
    <property type="entry name" value="ALS_ss_C"/>
    <property type="match status" value="1"/>
</dbReference>
<dbReference type="PANTHER" id="PTHR30239:SF0">
    <property type="entry name" value="ACETOLACTATE SYNTHASE SMALL SUBUNIT 1, CHLOROPLASTIC"/>
    <property type="match status" value="1"/>
</dbReference>
<comment type="pathway">
    <text evidence="2 8">Amino-acid biosynthesis; L-valine biosynthesis; L-valine from pyruvate: step 1/4.</text>
</comment>
<evidence type="ECO:0000256" key="6">
    <source>
        <dbReference type="ARBA" id="ARBA00023304"/>
    </source>
</evidence>
<keyword evidence="8" id="KW-0808">Transferase</keyword>
<dbReference type="InterPro" id="IPR045865">
    <property type="entry name" value="ACT-like_dom_sf"/>
</dbReference>
<dbReference type="Pfam" id="PF22629">
    <property type="entry name" value="ACT_AHAS_ss"/>
    <property type="match status" value="1"/>
</dbReference>
<accession>A0A1D8GIY5</accession>
<evidence type="ECO:0000256" key="9">
    <source>
        <dbReference type="SAM" id="MobiDB-lite"/>
    </source>
</evidence>
<dbReference type="InterPro" id="IPR004789">
    <property type="entry name" value="Acetalactate_synth_ssu"/>
</dbReference>
<evidence type="ECO:0000256" key="7">
    <source>
        <dbReference type="ARBA" id="ARBA00048670"/>
    </source>
</evidence>
<dbReference type="UniPathway" id="UPA00047">
    <property type="reaction ID" value="UER00055"/>
</dbReference>
<proteinExistence type="inferred from homology"/>
<dbReference type="CDD" id="cd04878">
    <property type="entry name" value="ACT_AHAS"/>
    <property type="match status" value="1"/>
</dbReference>
<dbReference type="SUPFAM" id="SSF55021">
    <property type="entry name" value="ACT-like"/>
    <property type="match status" value="2"/>
</dbReference>
<evidence type="ECO:0000313" key="11">
    <source>
        <dbReference type="EMBL" id="AOT70879.1"/>
    </source>
</evidence>
<evidence type="ECO:0000313" key="12">
    <source>
        <dbReference type="Proteomes" id="UP000095743"/>
    </source>
</evidence>
<dbReference type="GO" id="GO:1990610">
    <property type="term" value="F:acetolactate synthase regulator activity"/>
    <property type="evidence" value="ECO:0007669"/>
    <property type="project" value="UniProtKB-UniRule"/>
</dbReference>
<organism evidence="11 12">
    <name type="scientific">Geosporobacter ferrireducens</name>
    <dbReference type="NCBI Taxonomy" id="1424294"/>
    <lineage>
        <taxon>Bacteria</taxon>
        <taxon>Bacillati</taxon>
        <taxon>Bacillota</taxon>
        <taxon>Clostridia</taxon>
        <taxon>Peptostreptococcales</taxon>
        <taxon>Thermotaleaceae</taxon>
        <taxon>Geosporobacter</taxon>
    </lineage>
</organism>
<dbReference type="OrthoDB" id="9787365at2"/>
<dbReference type="GO" id="GO:0003984">
    <property type="term" value="F:acetolactate synthase activity"/>
    <property type="evidence" value="ECO:0007669"/>
    <property type="project" value="UniProtKB-UniRule"/>
</dbReference>
<comment type="catalytic activity">
    <reaction evidence="7 8">
        <text>2 pyruvate + H(+) = (2S)-2-acetolactate + CO2</text>
        <dbReference type="Rhea" id="RHEA:25249"/>
        <dbReference type="ChEBI" id="CHEBI:15361"/>
        <dbReference type="ChEBI" id="CHEBI:15378"/>
        <dbReference type="ChEBI" id="CHEBI:16526"/>
        <dbReference type="ChEBI" id="CHEBI:58476"/>
        <dbReference type="EC" id="2.2.1.6"/>
    </reaction>
</comment>
<sequence length="175" mass="19161">MRHTISVLVENHPGVLSRVSGLFSRRGFNIESLAVSTTEDPSISRMTIMVDGDDAVVEQVTKQLNKLIDVIKVFDISKDSVMRELALIKVNAGPADRNEIIQIINIFRAKVVDLSKTSITIEITGDSEKISALEELLRPFGIKEMVRTGAIGIDRGSKTGRQHNGSSEDSSKLEG</sequence>
<dbReference type="InterPro" id="IPR054480">
    <property type="entry name" value="AHAS_small-like_ACT"/>
</dbReference>
<comment type="pathway">
    <text evidence="1 8">Amino-acid biosynthesis; L-isoleucine biosynthesis; L-isoleucine from 2-oxobutanoate: step 1/4.</text>
</comment>
<dbReference type="NCBIfam" id="NF008864">
    <property type="entry name" value="PRK11895.1"/>
    <property type="match status" value="1"/>
</dbReference>
<dbReference type="KEGG" id="gfe:Gferi_15725"/>